<evidence type="ECO:0000256" key="4">
    <source>
        <dbReference type="ARBA" id="ARBA00022448"/>
    </source>
</evidence>
<dbReference type="GO" id="GO:0006891">
    <property type="term" value="P:intra-Golgi vesicle-mediated transport"/>
    <property type="evidence" value="ECO:0007669"/>
    <property type="project" value="UniProtKB-UniRule"/>
</dbReference>
<evidence type="ECO:0000256" key="8">
    <source>
        <dbReference type="ARBA" id="ARBA00031348"/>
    </source>
</evidence>
<feature type="domain" description="Conserved oligomeric complex COG6 N-terminal" evidence="12">
    <location>
        <begin position="68"/>
        <end position="177"/>
    </location>
</feature>
<gene>
    <name evidence="14" type="ORF">jhhlp_005662</name>
</gene>
<keyword evidence="6 10" id="KW-0333">Golgi apparatus</keyword>
<comment type="caution">
    <text evidence="14">The sequence shown here is derived from an EMBL/GenBank/DDBJ whole genome shotgun (WGS) entry which is preliminary data.</text>
</comment>
<proteinExistence type="inferred from homology"/>
<dbReference type="VEuPathDB" id="FungiDB:jhhlp_005662"/>
<evidence type="ECO:0000259" key="12">
    <source>
        <dbReference type="Pfam" id="PF06419"/>
    </source>
</evidence>
<dbReference type="GO" id="GO:0015031">
    <property type="term" value="P:protein transport"/>
    <property type="evidence" value="ECO:0007669"/>
    <property type="project" value="UniProtKB-KW"/>
</dbReference>
<dbReference type="PANTHER" id="PTHR21506:SF0">
    <property type="entry name" value="CONSERVED OLIGOMERIC GOLGI COMPLEX SUBUNIT 6"/>
    <property type="match status" value="1"/>
</dbReference>
<comment type="subcellular location">
    <subcellularLocation>
        <location evidence="1 10">Golgi apparatus membrane</location>
        <topology evidence="1 10">Peripheral membrane protein</topology>
    </subcellularLocation>
</comment>
<dbReference type="OrthoDB" id="272987at2759"/>
<dbReference type="GO" id="GO:0017119">
    <property type="term" value="C:Golgi transport complex"/>
    <property type="evidence" value="ECO:0007669"/>
    <property type="project" value="UniProtKB-UniRule"/>
</dbReference>
<keyword evidence="7 10" id="KW-0472">Membrane</keyword>
<name>A0A2N3N3R0_9PEZI</name>
<comment type="subunit">
    <text evidence="10">Component of the conserved oligomeric Golgi complex.</text>
</comment>
<protein>
    <recommendedName>
        <fullName evidence="3 10">Conserved oligomeric Golgi complex subunit 6</fullName>
        <shortName evidence="10">COG complex subunit 6</shortName>
    </recommendedName>
    <alternativeName>
        <fullName evidence="8 10">Component of oligomeric Golgi complex 6</fullName>
    </alternativeName>
</protein>
<evidence type="ECO:0000256" key="11">
    <source>
        <dbReference type="SAM" id="MobiDB-lite"/>
    </source>
</evidence>
<dbReference type="SMART" id="SM01087">
    <property type="entry name" value="COG6"/>
    <property type="match status" value="1"/>
</dbReference>
<dbReference type="Pfam" id="PF06419">
    <property type="entry name" value="COG6_N"/>
    <property type="match status" value="1"/>
</dbReference>
<feature type="domain" description="Conserved Oligomeric Golgi complex subunit 6 C-terminal" evidence="13">
    <location>
        <begin position="210"/>
        <end position="701"/>
    </location>
</feature>
<feature type="compositionally biased region" description="Polar residues" evidence="11">
    <location>
        <begin position="28"/>
        <end position="43"/>
    </location>
</feature>
<dbReference type="AlphaFoldDB" id="A0A2N3N3R0"/>
<evidence type="ECO:0000259" key="13">
    <source>
        <dbReference type="Pfam" id="PF20653"/>
    </source>
</evidence>
<dbReference type="STRING" id="41688.A0A2N3N3R0"/>
<reference evidence="14 15" key="1">
    <citation type="journal article" date="2017" name="G3 (Bethesda)">
        <title>First Draft Genome Sequence of the Pathogenic Fungus Lomentospora prolificans (Formerly Scedosporium prolificans).</title>
        <authorList>
            <person name="Luo R."/>
            <person name="Zimin A."/>
            <person name="Workman R."/>
            <person name="Fan Y."/>
            <person name="Pertea G."/>
            <person name="Grossman N."/>
            <person name="Wear M.P."/>
            <person name="Jia B."/>
            <person name="Miller H."/>
            <person name="Casadevall A."/>
            <person name="Timp W."/>
            <person name="Zhang S.X."/>
            <person name="Salzberg S.L."/>
        </authorList>
    </citation>
    <scope>NUCLEOTIDE SEQUENCE [LARGE SCALE GENOMIC DNA]</scope>
    <source>
        <strain evidence="14 15">JHH-5317</strain>
    </source>
</reference>
<keyword evidence="4 10" id="KW-0813">Transport</keyword>
<evidence type="ECO:0000256" key="5">
    <source>
        <dbReference type="ARBA" id="ARBA00022927"/>
    </source>
</evidence>
<feature type="region of interest" description="Disordered" evidence="11">
    <location>
        <begin position="1"/>
        <end position="43"/>
    </location>
</feature>
<evidence type="ECO:0000256" key="7">
    <source>
        <dbReference type="ARBA" id="ARBA00023136"/>
    </source>
</evidence>
<evidence type="ECO:0000256" key="10">
    <source>
        <dbReference type="RuleBase" id="RU365075"/>
    </source>
</evidence>
<dbReference type="InterPro" id="IPR010490">
    <property type="entry name" value="COG6"/>
</dbReference>
<comment type="similarity">
    <text evidence="2 10">Belongs to the COG6 family.</text>
</comment>
<dbReference type="InterPro" id="IPR048369">
    <property type="entry name" value="COG6_C"/>
</dbReference>
<evidence type="ECO:0000313" key="14">
    <source>
        <dbReference type="EMBL" id="PKS07065.1"/>
    </source>
</evidence>
<dbReference type="GO" id="GO:0000139">
    <property type="term" value="C:Golgi membrane"/>
    <property type="evidence" value="ECO:0007669"/>
    <property type="project" value="UniProtKB-SubCell"/>
</dbReference>
<dbReference type="Pfam" id="PF20653">
    <property type="entry name" value="COG6_C"/>
    <property type="match status" value="1"/>
</dbReference>
<evidence type="ECO:0000256" key="6">
    <source>
        <dbReference type="ARBA" id="ARBA00023034"/>
    </source>
</evidence>
<evidence type="ECO:0000256" key="9">
    <source>
        <dbReference type="ARBA" id="ARBA00043873"/>
    </source>
</evidence>
<evidence type="ECO:0000256" key="3">
    <source>
        <dbReference type="ARBA" id="ARBA00020973"/>
    </source>
</evidence>
<dbReference type="Proteomes" id="UP000233524">
    <property type="component" value="Unassembled WGS sequence"/>
</dbReference>
<dbReference type="PANTHER" id="PTHR21506">
    <property type="entry name" value="COMPONENT OF OLIGOMERIC GOLGI COMPLEX 6"/>
    <property type="match status" value="1"/>
</dbReference>
<accession>A0A2N3N3R0</accession>
<evidence type="ECO:0000313" key="15">
    <source>
        <dbReference type="Proteomes" id="UP000233524"/>
    </source>
</evidence>
<keyword evidence="5 10" id="KW-0653">Protein transport</keyword>
<dbReference type="EMBL" id="NLAX01000701">
    <property type="protein sequence ID" value="PKS07065.1"/>
    <property type="molecule type" value="Genomic_DNA"/>
</dbReference>
<comment type="function">
    <text evidence="10">Acts as component of the peripheral membrane COG complex that is involved in intra-Golgi protein trafficking. COG is located at the cis-Golgi, and regulates tethering of retrograde intra-Golgi vesicles and possibly a number of other membrane trafficking events.</text>
</comment>
<sequence>MSADRIMSSQRRPIVQLKDPVVQHEPSDSSTTHSPRSIGNPLSSKINSVLSTSFADGEFQEVLSTVDNSGLTNTPVTRRQLRLQLQQEVIASNGEVVEEFGRVAEQLKHIGSTLERLSQTYREMRAEIVTNRQHVTPILRESSSLIDERQRTDAKSDVLKRFVSRFILSQEEINALTLTSEPIDDKFFLAITKAKAIQQDCELLLGFEDQTLGLELMDQSSKYLNQGFQRLFKWTQREFKENNLETPQMNPSVRRALRLLAERPTLLQSCLEFFSEARERILSDGFYLALTGESSIPNQRTSVKPIEILAHDPLRYVGDMLAWTHSATVGEKESLEVLFITDGDKIAKGLASRSDLEPWLIPDNGTNGPADQDSTLTFNQLVDRNLVGVSRILRQRVEQTIQTNEDIISAYRLANLLGFYRVLFSKLLGVKSVLMDCLQGLESAATRQFRSLIRDHIGTLQSELQQPPHNLEIPAFLEHALSQLTAIMKTFDVSFDESADREADFNHILVEALDPFIAGCETLGKRMAPLHRAIFQINCKFAIIEALQPFNFTQGRIQQLQSSATEDMSILEDSQFTFLCNGAGVNDIFEAVAVMDTTPDTIQDLSSLPAFQPELLGRASRVLDDFLPSAHIDAIHNLNKLQDSLLARQLTESAVTKFCEKFERLEKLLATADSLHEAEGPRRVKLRDLFPRTTAEVRVLLS</sequence>
<comment type="function">
    <text evidence="9">Acts as a component of the peripheral membrane COG complex that is involved in intra-Golgi protein trafficking. COG is located at the cis-Golgi, and regulates tethering of retrograde intra-Golgi vesicles and possibly a number of other membrane trafficking events.</text>
</comment>
<dbReference type="InParanoid" id="A0A2N3N3R0"/>
<keyword evidence="15" id="KW-1185">Reference proteome</keyword>
<dbReference type="InterPro" id="IPR048368">
    <property type="entry name" value="COG6_N"/>
</dbReference>
<evidence type="ECO:0000256" key="2">
    <source>
        <dbReference type="ARBA" id="ARBA00011023"/>
    </source>
</evidence>
<evidence type="ECO:0000256" key="1">
    <source>
        <dbReference type="ARBA" id="ARBA00004395"/>
    </source>
</evidence>
<dbReference type="FunCoup" id="A0A2N3N3R0">
    <property type="interactions" value="241"/>
</dbReference>
<organism evidence="14 15">
    <name type="scientific">Lomentospora prolificans</name>
    <dbReference type="NCBI Taxonomy" id="41688"/>
    <lineage>
        <taxon>Eukaryota</taxon>
        <taxon>Fungi</taxon>
        <taxon>Dikarya</taxon>
        <taxon>Ascomycota</taxon>
        <taxon>Pezizomycotina</taxon>
        <taxon>Sordariomycetes</taxon>
        <taxon>Hypocreomycetidae</taxon>
        <taxon>Microascales</taxon>
        <taxon>Microascaceae</taxon>
        <taxon>Lomentospora</taxon>
    </lineage>
</organism>